<keyword evidence="2" id="KW-0285">Flavoprotein</keyword>
<dbReference type="SUPFAM" id="SSF56425">
    <property type="entry name" value="Succinate dehydrogenase/fumarate reductase flavoprotein, catalytic domain"/>
    <property type="match status" value="1"/>
</dbReference>
<evidence type="ECO:0000256" key="3">
    <source>
        <dbReference type="ARBA" id="ARBA00022827"/>
    </source>
</evidence>
<evidence type="ECO:0000313" key="6">
    <source>
        <dbReference type="EMBL" id="PSH62136.1"/>
    </source>
</evidence>
<dbReference type="OrthoDB" id="3178130at2"/>
<dbReference type="GO" id="GO:0008202">
    <property type="term" value="P:steroid metabolic process"/>
    <property type="evidence" value="ECO:0007669"/>
    <property type="project" value="UniProtKB-ARBA"/>
</dbReference>
<protein>
    <submittedName>
        <fullName evidence="6">FAD-binding dehydrogenase</fullName>
    </submittedName>
</protein>
<dbReference type="EMBL" id="PGGM01000010">
    <property type="protein sequence ID" value="PSH62136.1"/>
    <property type="molecule type" value="Genomic_DNA"/>
</dbReference>
<gene>
    <name evidence="6" type="ORF">CU103_20055</name>
</gene>
<sequence length="585" mass="62033">MDRYGLHDRSPRDGESDSFQTVHCDVLVIGSGAGGLSAAVTAAWHGLKVIVVEKEPVFGGAAAWSGGWMWVPGNPLAREAGYDDAPDGPFTYLRHETGPYFDPARVKAFLDAAPEMVEFFQTETDLKFVDGNAIADMHGWTEGAATGGHQVCAAPINGLALGPLFDKLRRPMRETSFLGMPIMAGDDLKAFLTMTRSLKSFAHVAKRVGRHLFDLGLYRRATQLVNGNALIARLALSAERLGVEIRVSSSAKELIYDGYAVGGAAVETGNGPLRILARFGTVLATGGFPHDEERWSDVANKFSTPVQHWSVTPPSACGDGLRLAEAVGGFVDPSIASPAAWCPVSLVPYPDGTTGRFPHIIERAKPGIIAVLADGRRFVNEAHGYYDYVTAMIKATPPGAEVASWLICDHAFQRRYGLGASRPSPLPVKPFINSGYIKTGRSIAELANACGISPSGLEATIAFYNRHAARGEDPLFERGSTAFNRKGGDADVKPNPCVAPIGKGPYYAVKVLPGSFGTFMGLKTNATAAVLSKEGTAIANLFAVGADMSSVMGGYYPSGGINLGPALTFGYIAGREIASQFCAAN</sequence>
<proteinExistence type="predicted"/>
<dbReference type="PANTHER" id="PTHR43400">
    <property type="entry name" value="FUMARATE REDUCTASE"/>
    <property type="match status" value="1"/>
</dbReference>
<dbReference type="InterPro" id="IPR003953">
    <property type="entry name" value="FAD-dep_OxRdtase_2_FAD-bd"/>
</dbReference>
<dbReference type="NCBIfam" id="NF004789">
    <property type="entry name" value="PRK06134.1"/>
    <property type="match status" value="1"/>
</dbReference>
<dbReference type="Gene3D" id="3.90.700.10">
    <property type="entry name" value="Succinate dehydrogenase/fumarate reductase flavoprotein, catalytic domain"/>
    <property type="match status" value="1"/>
</dbReference>
<dbReference type="InterPro" id="IPR036188">
    <property type="entry name" value="FAD/NAD-bd_sf"/>
</dbReference>
<evidence type="ECO:0000256" key="4">
    <source>
        <dbReference type="ARBA" id="ARBA00023002"/>
    </source>
</evidence>
<feature type="domain" description="FAD-dependent oxidoreductase 2 FAD-binding" evidence="5">
    <location>
        <begin position="25"/>
        <end position="563"/>
    </location>
</feature>
<dbReference type="PANTHER" id="PTHR43400:SF10">
    <property type="entry name" value="3-OXOSTEROID 1-DEHYDROGENASE"/>
    <property type="match status" value="1"/>
</dbReference>
<keyword evidence="4" id="KW-0560">Oxidoreductase</keyword>
<dbReference type="GO" id="GO:0016491">
    <property type="term" value="F:oxidoreductase activity"/>
    <property type="evidence" value="ECO:0007669"/>
    <property type="project" value="UniProtKB-KW"/>
</dbReference>
<dbReference type="InterPro" id="IPR050315">
    <property type="entry name" value="FAD-oxidoreductase_2"/>
</dbReference>
<dbReference type="Proteomes" id="UP000241764">
    <property type="component" value="Unassembled WGS sequence"/>
</dbReference>
<evidence type="ECO:0000259" key="5">
    <source>
        <dbReference type="Pfam" id="PF00890"/>
    </source>
</evidence>
<reference evidence="7" key="1">
    <citation type="submission" date="2017-11" db="EMBL/GenBank/DDBJ databases">
        <authorList>
            <person name="Kuznetsova I."/>
            <person name="Sazanova A."/>
            <person name="Chirak E."/>
            <person name="Safronova V."/>
            <person name="Willems A."/>
        </authorList>
    </citation>
    <scope>NUCLEOTIDE SEQUENCE [LARGE SCALE GENOMIC DNA]</scope>
    <source>
        <strain evidence="7">CCBAU 03422</strain>
    </source>
</reference>
<evidence type="ECO:0000313" key="7">
    <source>
        <dbReference type="Proteomes" id="UP000241764"/>
    </source>
</evidence>
<dbReference type="Pfam" id="PF00890">
    <property type="entry name" value="FAD_binding_2"/>
    <property type="match status" value="1"/>
</dbReference>
<dbReference type="AlphaFoldDB" id="A0A2P7B6Q4"/>
<organism evidence="6 7">
    <name type="scientific">Phyllobacterium sophorae</name>
    <dbReference type="NCBI Taxonomy" id="1520277"/>
    <lineage>
        <taxon>Bacteria</taxon>
        <taxon>Pseudomonadati</taxon>
        <taxon>Pseudomonadota</taxon>
        <taxon>Alphaproteobacteria</taxon>
        <taxon>Hyphomicrobiales</taxon>
        <taxon>Phyllobacteriaceae</taxon>
        <taxon>Phyllobacterium</taxon>
    </lineage>
</organism>
<dbReference type="RefSeq" id="WP_106665804.1">
    <property type="nucleotide sequence ID" value="NZ_PGGM01000010.1"/>
</dbReference>
<comment type="caution">
    <text evidence="6">The sequence shown here is derived from an EMBL/GenBank/DDBJ whole genome shotgun (WGS) entry which is preliminary data.</text>
</comment>
<dbReference type="InterPro" id="IPR027477">
    <property type="entry name" value="Succ_DH/fumarate_Rdtase_cat_sf"/>
</dbReference>
<comment type="cofactor">
    <cofactor evidence="1">
        <name>FAD</name>
        <dbReference type="ChEBI" id="CHEBI:57692"/>
    </cofactor>
</comment>
<evidence type="ECO:0000256" key="2">
    <source>
        <dbReference type="ARBA" id="ARBA00022630"/>
    </source>
</evidence>
<name>A0A2P7B6Q4_9HYPH</name>
<evidence type="ECO:0000256" key="1">
    <source>
        <dbReference type="ARBA" id="ARBA00001974"/>
    </source>
</evidence>
<dbReference type="PRINTS" id="PR00411">
    <property type="entry name" value="PNDRDTASEI"/>
</dbReference>
<dbReference type="Gene3D" id="3.50.50.60">
    <property type="entry name" value="FAD/NAD(P)-binding domain"/>
    <property type="match status" value="2"/>
</dbReference>
<accession>A0A2P7B6Q4</accession>
<keyword evidence="3" id="KW-0274">FAD</keyword>
<keyword evidence="7" id="KW-1185">Reference proteome</keyword>
<dbReference type="SUPFAM" id="SSF51905">
    <property type="entry name" value="FAD/NAD(P)-binding domain"/>
    <property type="match status" value="1"/>
</dbReference>